<gene>
    <name evidence="1" type="ORF">CesoFtcFv8_015509</name>
</gene>
<name>A0AAN8BQT3_9TELE</name>
<protein>
    <submittedName>
        <fullName evidence="1">Uncharacterized protein</fullName>
    </submittedName>
</protein>
<reference evidence="1 2" key="1">
    <citation type="journal article" date="2023" name="Mol. Biol. Evol.">
        <title>Genomics of Secondarily Temperate Adaptation in the Only Non-Antarctic Icefish.</title>
        <authorList>
            <person name="Rivera-Colon A.G."/>
            <person name="Rayamajhi N."/>
            <person name="Minhas B.F."/>
            <person name="Madrigal G."/>
            <person name="Bilyk K.T."/>
            <person name="Yoon V."/>
            <person name="Hune M."/>
            <person name="Gregory S."/>
            <person name="Cheng C.H.C."/>
            <person name="Catchen J.M."/>
        </authorList>
    </citation>
    <scope>NUCLEOTIDE SEQUENCE [LARGE SCALE GENOMIC DNA]</scope>
    <source>
        <strain evidence="1">JC2023a</strain>
    </source>
</reference>
<evidence type="ECO:0000313" key="2">
    <source>
        <dbReference type="Proteomes" id="UP001335648"/>
    </source>
</evidence>
<organism evidence="1 2">
    <name type="scientific">Champsocephalus esox</name>
    <name type="common">pike icefish</name>
    <dbReference type="NCBI Taxonomy" id="159716"/>
    <lineage>
        <taxon>Eukaryota</taxon>
        <taxon>Metazoa</taxon>
        <taxon>Chordata</taxon>
        <taxon>Craniata</taxon>
        <taxon>Vertebrata</taxon>
        <taxon>Euteleostomi</taxon>
        <taxon>Actinopterygii</taxon>
        <taxon>Neopterygii</taxon>
        <taxon>Teleostei</taxon>
        <taxon>Neoteleostei</taxon>
        <taxon>Acanthomorphata</taxon>
        <taxon>Eupercaria</taxon>
        <taxon>Perciformes</taxon>
        <taxon>Notothenioidei</taxon>
        <taxon>Channichthyidae</taxon>
        <taxon>Champsocephalus</taxon>
    </lineage>
</organism>
<dbReference type="AlphaFoldDB" id="A0AAN8BQT3"/>
<accession>A0AAN8BQT3</accession>
<sequence length="78" mass="8543">MWTAAGGGRGGWIHVWATVGRKGVTFLFVSHYGMAAVVEICTGSDGVVPSYHHIHSCWGWAGKKSPMMYTPQACWTWS</sequence>
<evidence type="ECO:0000313" key="1">
    <source>
        <dbReference type="EMBL" id="KAK5889512.1"/>
    </source>
</evidence>
<dbReference type="EMBL" id="JAULUE010002057">
    <property type="protein sequence ID" value="KAK5889512.1"/>
    <property type="molecule type" value="Genomic_DNA"/>
</dbReference>
<keyword evidence="2" id="KW-1185">Reference proteome</keyword>
<comment type="caution">
    <text evidence="1">The sequence shown here is derived from an EMBL/GenBank/DDBJ whole genome shotgun (WGS) entry which is preliminary data.</text>
</comment>
<proteinExistence type="predicted"/>
<dbReference type="Proteomes" id="UP001335648">
    <property type="component" value="Unassembled WGS sequence"/>
</dbReference>